<dbReference type="InterPro" id="IPR039557">
    <property type="entry name" value="AHAS_ACT"/>
</dbReference>
<feature type="region of interest" description="Disordered" evidence="6">
    <location>
        <begin position="18"/>
        <end position="42"/>
    </location>
</feature>
<evidence type="ECO:0000256" key="2">
    <source>
        <dbReference type="ARBA" id="ARBA00005025"/>
    </source>
</evidence>
<dbReference type="SUPFAM" id="SSF55021">
    <property type="entry name" value="ACT-like"/>
    <property type="match status" value="2"/>
</dbReference>
<keyword evidence="9" id="KW-1185">Reference proteome</keyword>
<comment type="similarity">
    <text evidence="3">Belongs to the acetolactate synthase small subunit family.</text>
</comment>
<dbReference type="InterPro" id="IPR004789">
    <property type="entry name" value="Acetalactate_synth_ssu"/>
</dbReference>
<dbReference type="UniPathway" id="UPA00049">
    <property type="reaction ID" value="UER00059"/>
</dbReference>
<dbReference type="STRING" id="236234.A0A1J9RSZ0"/>
<evidence type="ECO:0000256" key="1">
    <source>
        <dbReference type="ARBA" id="ARBA00004974"/>
    </source>
</evidence>
<dbReference type="InterPro" id="IPR027271">
    <property type="entry name" value="Acetolactate_synth/TF_NikR_C"/>
</dbReference>
<dbReference type="GeneID" id="31017445"/>
<dbReference type="GO" id="GO:0009097">
    <property type="term" value="P:isoleucine biosynthetic process"/>
    <property type="evidence" value="ECO:0007669"/>
    <property type="project" value="UniProtKB-UniPathway"/>
</dbReference>
<dbReference type="FunFam" id="3.30.70.260:FF:000001">
    <property type="entry name" value="Acetolactate synthase, small subunit"/>
    <property type="match status" value="1"/>
</dbReference>
<dbReference type="EMBL" id="MNUE01000053">
    <property type="protein sequence ID" value="OJD30988.1"/>
    <property type="molecule type" value="Genomic_DNA"/>
</dbReference>
<evidence type="ECO:0000256" key="3">
    <source>
        <dbReference type="ARBA" id="ARBA00006341"/>
    </source>
</evidence>
<dbReference type="RefSeq" id="XP_020127248.1">
    <property type="nucleotide sequence ID" value="XM_020277184.1"/>
</dbReference>
<proteinExistence type="inferred from homology"/>
<feature type="region of interest" description="Disordered" evidence="6">
    <location>
        <begin position="198"/>
        <end position="234"/>
    </location>
</feature>
<name>A0A1J9RSZ0_9PEZI</name>
<organism evidence="8 9">
    <name type="scientific">Diplodia corticola</name>
    <dbReference type="NCBI Taxonomy" id="236234"/>
    <lineage>
        <taxon>Eukaryota</taxon>
        <taxon>Fungi</taxon>
        <taxon>Dikarya</taxon>
        <taxon>Ascomycota</taxon>
        <taxon>Pezizomycotina</taxon>
        <taxon>Dothideomycetes</taxon>
        <taxon>Dothideomycetes incertae sedis</taxon>
        <taxon>Botryosphaeriales</taxon>
        <taxon>Botryosphaeriaceae</taxon>
        <taxon>Diplodia</taxon>
    </lineage>
</organism>
<feature type="domain" description="ACT" evidence="7">
    <location>
        <begin position="90"/>
        <end position="167"/>
    </location>
</feature>
<dbReference type="PROSITE" id="PS51671">
    <property type="entry name" value="ACT"/>
    <property type="match status" value="1"/>
</dbReference>
<sequence>MASRRALNALPLRTALRTKPHPQVATYAGRPRHQPSSSSSTQALAYKALHRRIQPLPTSDAPPSWSAPAAVSSILYETPLPSQAPPKRHVLNCLVQNEPGVLSRVSGILAARGFNIDSLVVCNTEVPDLSRMTIVLQGQDGVVEQARRQLEDLVPVWAVLDYTQAPLVQRELLLAKVSILGPEYFEELMQHHREMVDSPGYIQDGSSASSSSAEDLPSQADREQAAQRAAADSLKRDFHPSKLAASQALRHKHEHLEAITHLTHQFGGKVLDISTNNCIVEVSAKPVRIDSFMKLVAPFGILESARTGLMALPRSPLVGPEDVQEKEIEDVVDQSMLPPG</sequence>
<dbReference type="PANTHER" id="PTHR31242">
    <property type="entry name" value="ACETOLACTATE SYNTHASE SMALL SUBUNIT, MITOCHONDRIAL"/>
    <property type="match status" value="1"/>
</dbReference>
<dbReference type="GO" id="GO:1990610">
    <property type="term" value="F:acetolactate synthase regulator activity"/>
    <property type="evidence" value="ECO:0007669"/>
    <property type="project" value="InterPro"/>
</dbReference>
<dbReference type="GO" id="GO:0042645">
    <property type="term" value="C:mitochondrial nucleoid"/>
    <property type="evidence" value="ECO:0007669"/>
    <property type="project" value="TreeGrafter"/>
</dbReference>
<protein>
    <submittedName>
        <fullName evidence="8">Acetolactate synthase i iii small subunit</fullName>
    </submittedName>
</protein>
<dbReference type="Gene3D" id="3.30.70.260">
    <property type="match status" value="1"/>
</dbReference>
<dbReference type="GO" id="GO:0005948">
    <property type="term" value="C:acetolactate synthase complex"/>
    <property type="evidence" value="ECO:0007669"/>
    <property type="project" value="TreeGrafter"/>
</dbReference>
<dbReference type="GO" id="GO:0009099">
    <property type="term" value="P:L-valine biosynthetic process"/>
    <property type="evidence" value="ECO:0007669"/>
    <property type="project" value="UniProtKB-UniPathway"/>
</dbReference>
<dbReference type="OrthoDB" id="2013116at2759"/>
<dbReference type="Pfam" id="PF10369">
    <property type="entry name" value="ALS_ss_C"/>
    <property type="match status" value="1"/>
</dbReference>
<comment type="caution">
    <text evidence="8">The sequence shown here is derived from an EMBL/GenBank/DDBJ whole genome shotgun (WGS) entry which is preliminary data.</text>
</comment>
<dbReference type="UniPathway" id="UPA00047">
    <property type="reaction ID" value="UER00055"/>
</dbReference>
<dbReference type="Proteomes" id="UP000183809">
    <property type="component" value="Unassembled WGS sequence"/>
</dbReference>
<evidence type="ECO:0000313" key="9">
    <source>
        <dbReference type="Proteomes" id="UP000183809"/>
    </source>
</evidence>
<evidence type="ECO:0000256" key="6">
    <source>
        <dbReference type="SAM" id="MobiDB-lite"/>
    </source>
</evidence>
<comment type="pathway">
    <text evidence="1">Amino-acid biosynthesis; L-isoleucine biosynthesis; L-isoleucine from 2-oxobutanoate: step 1/4.</text>
</comment>
<dbReference type="InterPro" id="IPR053050">
    <property type="entry name" value="ALS_regulatory_subunit"/>
</dbReference>
<dbReference type="AlphaFoldDB" id="A0A1J9RSZ0"/>
<evidence type="ECO:0000313" key="8">
    <source>
        <dbReference type="EMBL" id="OJD30988.1"/>
    </source>
</evidence>
<dbReference type="InterPro" id="IPR045865">
    <property type="entry name" value="ACT-like_dom_sf"/>
</dbReference>
<dbReference type="NCBIfam" id="TIGR00119">
    <property type="entry name" value="acolac_sm"/>
    <property type="match status" value="1"/>
</dbReference>
<dbReference type="Pfam" id="PF22629">
    <property type="entry name" value="ACT_AHAS_ss"/>
    <property type="match status" value="1"/>
</dbReference>
<dbReference type="PANTHER" id="PTHR31242:SF2">
    <property type="entry name" value="ACETOLACTATE SYNTHASE SMALL SUBUNIT, MITOCHONDRIAL"/>
    <property type="match status" value="1"/>
</dbReference>
<gene>
    <name evidence="8" type="ORF">BKCO1_5300073</name>
</gene>
<dbReference type="InterPro" id="IPR019455">
    <property type="entry name" value="Acetolactate_synth_ssu_C"/>
</dbReference>
<dbReference type="InterPro" id="IPR054480">
    <property type="entry name" value="AHAS_small-like_ACT"/>
</dbReference>
<evidence type="ECO:0000259" key="7">
    <source>
        <dbReference type="PROSITE" id="PS51671"/>
    </source>
</evidence>
<dbReference type="Gene3D" id="3.30.70.1150">
    <property type="entry name" value="ACT-like. Chain A, domain 2"/>
    <property type="match status" value="1"/>
</dbReference>
<evidence type="ECO:0000256" key="4">
    <source>
        <dbReference type="ARBA" id="ARBA00022605"/>
    </source>
</evidence>
<keyword evidence="4" id="KW-0028">Amino-acid biosynthesis</keyword>
<keyword evidence="5" id="KW-0100">Branched-chain amino acid biosynthesis</keyword>
<accession>A0A1J9RSZ0</accession>
<comment type="pathway">
    <text evidence="2">Amino-acid biosynthesis; L-valine biosynthesis; L-valine from pyruvate: step 1/4.</text>
</comment>
<evidence type="ECO:0000256" key="5">
    <source>
        <dbReference type="ARBA" id="ARBA00023304"/>
    </source>
</evidence>
<dbReference type="InterPro" id="IPR002912">
    <property type="entry name" value="ACT_dom"/>
</dbReference>
<reference evidence="8 9" key="1">
    <citation type="submission" date="2016-10" db="EMBL/GenBank/DDBJ databases">
        <title>Proteomics and genomics reveal pathogen-plant mechanisms compatible with a hemibiotrophic lifestyle of Diplodia corticola.</title>
        <authorList>
            <person name="Fernandes I."/>
            <person name="De Jonge R."/>
            <person name="Van De Peer Y."/>
            <person name="Devreese B."/>
            <person name="Alves A."/>
            <person name="Esteves A.C."/>
        </authorList>
    </citation>
    <scope>NUCLEOTIDE SEQUENCE [LARGE SCALE GENOMIC DNA]</scope>
    <source>
        <strain evidence="8 9">CBS 112549</strain>
    </source>
</reference>
<dbReference type="CDD" id="cd04878">
    <property type="entry name" value="ACT_AHAS"/>
    <property type="match status" value="1"/>
</dbReference>